<organism evidence="4 5">
    <name type="scientific">Bradyrhizobium frederickii</name>
    <dbReference type="NCBI Taxonomy" id="2560054"/>
    <lineage>
        <taxon>Bacteria</taxon>
        <taxon>Pseudomonadati</taxon>
        <taxon>Pseudomonadota</taxon>
        <taxon>Alphaproteobacteria</taxon>
        <taxon>Hyphomicrobiales</taxon>
        <taxon>Nitrobacteraceae</taxon>
        <taxon>Bradyrhizobium</taxon>
    </lineage>
</organism>
<dbReference type="EMBL" id="SPQU01000063">
    <property type="protein sequence ID" value="TFV28661.1"/>
    <property type="molecule type" value="Genomic_DNA"/>
</dbReference>
<name>A0A4Y9KPJ0_9BRAD</name>
<evidence type="ECO:0000256" key="1">
    <source>
        <dbReference type="ARBA" id="ARBA00022450"/>
    </source>
</evidence>
<dbReference type="GO" id="GO:0044550">
    <property type="term" value="P:secondary metabolite biosynthetic process"/>
    <property type="evidence" value="ECO:0007669"/>
    <property type="project" value="TreeGrafter"/>
</dbReference>
<dbReference type="GO" id="GO:0031177">
    <property type="term" value="F:phosphopantetheine binding"/>
    <property type="evidence" value="ECO:0007669"/>
    <property type="project" value="InterPro"/>
</dbReference>
<dbReference type="SUPFAM" id="SSF47336">
    <property type="entry name" value="ACP-like"/>
    <property type="match status" value="1"/>
</dbReference>
<dbReference type="PROSITE" id="PS00012">
    <property type="entry name" value="PHOSPHOPANTETHEINE"/>
    <property type="match status" value="1"/>
</dbReference>
<dbReference type="InterPro" id="IPR025110">
    <property type="entry name" value="AMP-bd_C"/>
</dbReference>
<dbReference type="Pfam" id="PF00550">
    <property type="entry name" value="PP-binding"/>
    <property type="match status" value="1"/>
</dbReference>
<proteinExistence type="predicted"/>
<dbReference type="PROSITE" id="PS50075">
    <property type="entry name" value="CARRIER"/>
    <property type="match status" value="1"/>
</dbReference>
<keyword evidence="5" id="KW-1185">Reference proteome</keyword>
<dbReference type="PANTHER" id="PTHR45527:SF1">
    <property type="entry name" value="FATTY ACID SYNTHASE"/>
    <property type="match status" value="1"/>
</dbReference>
<dbReference type="GO" id="GO:0005737">
    <property type="term" value="C:cytoplasm"/>
    <property type="evidence" value="ECO:0007669"/>
    <property type="project" value="TreeGrafter"/>
</dbReference>
<accession>A0A4Y9KPJ0</accession>
<gene>
    <name evidence="4" type="ORF">E4K66_38655</name>
</gene>
<dbReference type="GO" id="GO:0043041">
    <property type="term" value="P:amino acid activation for nonribosomal peptide biosynthetic process"/>
    <property type="evidence" value="ECO:0007669"/>
    <property type="project" value="TreeGrafter"/>
</dbReference>
<dbReference type="AlphaFoldDB" id="A0A4Y9KPJ0"/>
<evidence type="ECO:0000313" key="4">
    <source>
        <dbReference type="EMBL" id="TFV28661.1"/>
    </source>
</evidence>
<dbReference type="Pfam" id="PF13193">
    <property type="entry name" value="AMP-binding_C"/>
    <property type="match status" value="1"/>
</dbReference>
<dbReference type="InterPro" id="IPR036736">
    <property type="entry name" value="ACP-like_sf"/>
</dbReference>
<evidence type="ECO:0000256" key="2">
    <source>
        <dbReference type="ARBA" id="ARBA00022553"/>
    </source>
</evidence>
<keyword evidence="1" id="KW-0596">Phosphopantetheine</keyword>
<dbReference type="Proteomes" id="UP000298225">
    <property type="component" value="Unassembled WGS sequence"/>
</dbReference>
<dbReference type="InterPro" id="IPR029058">
    <property type="entry name" value="AB_hydrolase_fold"/>
</dbReference>
<dbReference type="InterPro" id="IPR020806">
    <property type="entry name" value="PKS_PP-bd"/>
</dbReference>
<feature type="domain" description="Carrier" evidence="3">
    <location>
        <begin position="114"/>
        <end position="189"/>
    </location>
</feature>
<evidence type="ECO:0000313" key="5">
    <source>
        <dbReference type="Proteomes" id="UP000298225"/>
    </source>
</evidence>
<dbReference type="PANTHER" id="PTHR45527">
    <property type="entry name" value="NONRIBOSOMAL PEPTIDE SYNTHETASE"/>
    <property type="match status" value="1"/>
</dbReference>
<dbReference type="InterPro" id="IPR045851">
    <property type="entry name" value="AMP-bd_C_sf"/>
</dbReference>
<protein>
    <submittedName>
        <fullName evidence="4">Non-ribosomal peptide synthetase</fullName>
    </submittedName>
</protein>
<keyword evidence="2" id="KW-0597">Phosphoprotein</keyword>
<dbReference type="InterPro" id="IPR006162">
    <property type="entry name" value="Ppantetheine_attach_site"/>
</dbReference>
<dbReference type="GO" id="GO:0072330">
    <property type="term" value="P:monocarboxylic acid biosynthetic process"/>
    <property type="evidence" value="ECO:0007669"/>
    <property type="project" value="UniProtKB-ARBA"/>
</dbReference>
<dbReference type="FunFam" id="1.10.1200.10:FF:000016">
    <property type="entry name" value="Non-ribosomal peptide synthase"/>
    <property type="match status" value="1"/>
</dbReference>
<reference evidence="4 5" key="1">
    <citation type="submission" date="2019-03" db="EMBL/GenBank/DDBJ databases">
        <title>Bradyrhizobium strains diversity isolated from Chamaecrista fasciculata.</title>
        <authorList>
            <person name="Urquiaga M.C.O."/>
            <person name="Hungria M."/>
            <person name="Delamuta J.R.M."/>
        </authorList>
    </citation>
    <scope>NUCLEOTIDE SEQUENCE [LARGE SCALE GENOMIC DNA]</scope>
    <source>
        <strain evidence="4 5">CNPSo 3424</strain>
    </source>
</reference>
<evidence type="ECO:0000259" key="3">
    <source>
        <dbReference type="PROSITE" id="PS50075"/>
    </source>
</evidence>
<dbReference type="Gene3D" id="3.30.300.30">
    <property type="match status" value="1"/>
</dbReference>
<dbReference type="SUPFAM" id="SSF56801">
    <property type="entry name" value="Acetyl-CoA synthetase-like"/>
    <property type="match status" value="1"/>
</dbReference>
<dbReference type="FunFam" id="3.30.300.30:FF:000010">
    <property type="entry name" value="Enterobactin synthetase component F"/>
    <property type="match status" value="1"/>
</dbReference>
<dbReference type="RefSeq" id="WP_235885275.1">
    <property type="nucleotide sequence ID" value="NZ_SPQU01000063.1"/>
</dbReference>
<dbReference type="SMART" id="SM00823">
    <property type="entry name" value="PKS_PP"/>
    <property type="match status" value="1"/>
</dbReference>
<feature type="non-terminal residue" evidence="4">
    <location>
        <position position="1"/>
    </location>
</feature>
<dbReference type="InterPro" id="IPR009081">
    <property type="entry name" value="PP-bd_ACP"/>
</dbReference>
<comment type="caution">
    <text evidence="4">The sequence shown here is derived from an EMBL/GenBank/DDBJ whole genome shotgun (WGS) entry which is preliminary data.</text>
</comment>
<sequence>VLDYVGRADYQVKIRGFRIELGEIEARLQAQPGVRAAVVVAREAGAGRQLVGYVSGEALDGAALKTALSSVLPDYMVPARIVVLERLPLTPNGKIDRKALPAPDQLVASAQHVAPRTPAEAALAAIWADLLRQPNIGVTDNFFELGGDSLIAVQLVSRIKRDLGHDLPLNRLFELTTVETMAAALGLESETDKRSDDIVAMLDMLKEVELSDE</sequence>
<dbReference type="Gene3D" id="3.40.50.1820">
    <property type="entry name" value="alpha/beta hydrolase"/>
    <property type="match status" value="1"/>
</dbReference>